<comment type="caution">
    <text evidence="2">The sequence shown here is derived from an EMBL/GenBank/DDBJ whole genome shotgun (WGS) entry which is preliminary data.</text>
</comment>
<feature type="domain" description="PORR" evidence="1">
    <location>
        <begin position="36"/>
        <end position="366"/>
    </location>
</feature>
<dbReference type="PANTHER" id="PTHR31476:SF3">
    <property type="entry name" value="UBIQUITIN CARBOXYL-TERMINAL HYDROLASE FAMILY PROTEIN"/>
    <property type="match status" value="1"/>
</dbReference>
<reference evidence="2" key="2">
    <citation type="journal article" date="2022" name="Hortic Res">
        <title>The genome of Dioscorea zingiberensis sheds light on the biosynthesis, origin and evolution of the medicinally important diosgenin saponins.</title>
        <authorList>
            <person name="Li Y."/>
            <person name="Tan C."/>
            <person name="Li Z."/>
            <person name="Guo J."/>
            <person name="Li S."/>
            <person name="Chen X."/>
            <person name="Wang C."/>
            <person name="Dai X."/>
            <person name="Yang H."/>
            <person name="Song W."/>
            <person name="Hou L."/>
            <person name="Xu J."/>
            <person name="Tong Z."/>
            <person name="Xu A."/>
            <person name="Yuan X."/>
            <person name="Wang W."/>
            <person name="Yang Q."/>
            <person name="Chen L."/>
            <person name="Sun Z."/>
            <person name="Wang K."/>
            <person name="Pan B."/>
            <person name="Chen J."/>
            <person name="Bao Y."/>
            <person name="Liu F."/>
            <person name="Qi X."/>
            <person name="Gang D.R."/>
            <person name="Wen J."/>
            <person name="Li J."/>
        </authorList>
    </citation>
    <scope>NUCLEOTIDE SEQUENCE</scope>
    <source>
        <strain evidence="2">Dzin_1.0</strain>
    </source>
</reference>
<organism evidence="2 3">
    <name type="scientific">Dioscorea zingiberensis</name>
    <dbReference type="NCBI Taxonomy" id="325984"/>
    <lineage>
        <taxon>Eukaryota</taxon>
        <taxon>Viridiplantae</taxon>
        <taxon>Streptophyta</taxon>
        <taxon>Embryophyta</taxon>
        <taxon>Tracheophyta</taxon>
        <taxon>Spermatophyta</taxon>
        <taxon>Magnoliopsida</taxon>
        <taxon>Liliopsida</taxon>
        <taxon>Dioscoreales</taxon>
        <taxon>Dioscoreaceae</taxon>
        <taxon>Dioscorea</taxon>
    </lineage>
</organism>
<dbReference type="OrthoDB" id="1898154at2759"/>
<evidence type="ECO:0000313" key="3">
    <source>
        <dbReference type="Proteomes" id="UP001085076"/>
    </source>
</evidence>
<gene>
    <name evidence="2" type="ORF">J5N97_015474</name>
</gene>
<proteinExistence type="predicted"/>
<dbReference type="AlphaFoldDB" id="A0A9D5CUB8"/>
<dbReference type="InterPro" id="IPR021099">
    <property type="entry name" value="PORR_domain"/>
</dbReference>
<evidence type="ECO:0000313" key="2">
    <source>
        <dbReference type="EMBL" id="KAJ0980000.1"/>
    </source>
</evidence>
<dbReference type="GO" id="GO:0003723">
    <property type="term" value="F:RNA binding"/>
    <property type="evidence" value="ECO:0007669"/>
    <property type="project" value="InterPro"/>
</dbReference>
<reference evidence="2" key="1">
    <citation type="submission" date="2021-03" db="EMBL/GenBank/DDBJ databases">
        <authorList>
            <person name="Li Z."/>
            <person name="Yang C."/>
        </authorList>
    </citation>
    <scope>NUCLEOTIDE SEQUENCE</scope>
    <source>
        <strain evidence="2">Dzin_1.0</strain>
        <tissue evidence="2">Leaf</tissue>
    </source>
</reference>
<dbReference type="Proteomes" id="UP001085076">
    <property type="component" value="Miscellaneous, Linkage group lg03"/>
</dbReference>
<dbReference type="EMBL" id="JAGGNH010000003">
    <property type="protein sequence ID" value="KAJ0980000.1"/>
    <property type="molecule type" value="Genomic_DNA"/>
</dbReference>
<accession>A0A9D5CUB8</accession>
<evidence type="ECO:0000259" key="1">
    <source>
        <dbReference type="Pfam" id="PF11955"/>
    </source>
</evidence>
<dbReference type="InterPro" id="IPR045040">
    <property type="entry name" value="PORR_fam"/>
</dbReference>
<dbReference type="PANTHER" id="PTHR31476">
    <property type="entry name" value="PROTEIN WHAT'S THIS FACTOR 1 HOMOLOG, CHLOROPLASTIC"/>
    <property type="match status" value="1"/>
</dbReference>
<dbReference type="Pfam" id="PF11955">
    <property type="entry name" value="PORR"/>
    <property type="match status" value="1"/>
</dbReference>
<sequence length="408" mass="48245">MPCRHAHYLFDIKTNTLRSLLVHSASISSLKVAWRKDARLDDAIERDKRWRMCHRVVREVLNEPGRCIPLRYLEKRRERLKLPIKVTTFISRYPSLFELYPDIIKPKTQPVPFLRPSPRLLAFISHQSRIYADQEPLIVSKLCKLLMMSKDRVISADKLSHVKKDFGFSDDFLCNLVPKYPQYFRLVGAPGESRSFLELVSWNDEFARSAIERKAEEESELTGIRMRPNFTVKLPPGFYLKKEMREWVRDWLELPYISPYSDASSFSQASLEMEKRTVGLVHELLSLSVFRRIHVPIIGKFCEEFRLSNEFAKMFTRHSGIFYVSLKGGVKTAMLREAYDGRGELVDREPLLEIKERFVEMLDEGHREYLERIRMKREAMNRDLELLARRNAEQLIMQEEHEQEEEEE</sequence>
<name>A0A9D5CUB8_9LILI</name>
<keyword evidence="3" id="KW-1185">Reference proteome</keyword>
<protein>
    <recommendedName>
        <fullName evidence="1">PORR domain-containing protein</fullName>
    </recommendedName>
</protein>